<keyword evidence="1" id="KW-1133">Transmembrane helix</keyword>
<organism evidence="2 3">
    <name type="scientific">Methanobacterium spitsbergense</name>
    <dbReference type="NCBI Taxonomy" id="2874285"/>
    <lineage>
        <taxon>Archaea</taxon>
        <taxon>Methanobacteriati</taxon>
        <taxon>Methanobacteriota</taxon>
        <taxon>Methanomada group</taxon>
        <taxon>Methanobacteria</taxon>
        <taxon>Methanobacteriales</taxon>
        <taxon>Methanobacteriaceae</taxon>
        <taxon>Methanobacterium</taxon>
    </lineage>
</organism>
<accession>A0A8T5V0S2</accession>
<dbReference type="EMBL" id="JAIOUQ010000013">
    <property type="protein sequence ID" value="MBZ2166589.1"/>
    <property type="molecule type" value="Genomic_DNA"/>
</dbReference>
<evidence type="ECO:0000256" key="1">
    <source>
        <dbReference type="SAM" id="Phobius"/>
    </source>
</evidence>
<gene>
    <name evidence="2" type="ORF">K8N75_11125</name>
</gene>
<dbReference type="Proteomes" id="UP000825933">
    <property type="component" value="Unassembled WGS sequence"/>
</dbReference>
<keyword evidence="3" id="KW-1185">Reference proteome</keyword>
<feature type="transmembrane region" description="Helical" evidence="1">
    <location>
        <begin position="30"/>
        <end position="53"/>
    </location>
</feature>
<dbReference type="RefSeq" id="WP_223792132.1">
    <property type="nucleotide sequence ID" value="NZ_JAIOUQ010000013.1"/>
</dbReference>
<reference evidence="3" key="1">
    <citation type="journal article" date="2022" name="Microbiol. Resour. Announc.">
        <title>Draft Genome Sequence of a Methanogenic Archaeon from West Spitsbergen Permafrost.</title>
        <authorList>
            <person name="Trubitsyn V."/>
            <person name="Rivkina E."/>
            <person name="Shcherbakova V."/>
        </authorList>
    </citation>
    <scope>NUCLEOTIDE SEQUENCE [LARGE SCALE GENOMIC DNA]</scope>
    <source>
        <strain evidence="3">VT</strain>
    </source>
</reference>
<keyword evidence="1" id="KW-0812">Transmembrane</keyword>
<proteinExistence type="predicted"/>
<keyword evidence="1" id="KW-0472">Membrane</keyword>
<evidence type="ECO:0000313" key="2">
    <source>
        <dbReference type="EMBL" id="MBZ2166589.1"/>
    </source>
</evidence>
<name>A0A8T5V0S2_9EURY</name>
<comment type="caution">
    <text evidence="2">The sequence shown here is derived from an EMBL/GenBank/DDBJ whole genome shotgun (WGS) entry which is preliminary data.</text>
</comment>
<dbReference type="AlphaFoldDB" id="A0A8T5V0S2"/>
<protein>
    <submittedName>
        <fullName evidence="2">DUF788 domain-containing protein</fullName>
    </submittedName>
</protein>
<evidence type="ECO:0000313" key="3">
    <source>
        <dbReference type="Proteomes" id="UP000825933"/>
    </source>
</evidence>
<feature type="transmembrane region" description="Helical" evidence="1">
    <location>
        <begin position="7"/>
        <end position="24"/>
    </location>
</feature>
<sequence>MDKLKTTSWILLILSLGSIAYAMIYNPATWIVYAISLIGIPVAILSFGLIVMAKGSKEEEEDKRREPFIGY</sequence>